<dbReference type="eggNOG" id="COG0491">
    <property type="taxonomic scope" value="Bacteria"/>
</dbReference>
<protein>
    <submittedName>
        <fullName evidence="1">Uncharacterized protein</fullName>
    </submittedName>
</protein>
<accession>D0I646</accession>
<dbReference type="EMBL" id="ADAQ01000010">
    <property type="protein sequence ID" value="EEY73360.1"/>
    <property type="molecule type" value="Genomic_DNA"/>
</dbReference>
<reference evidence="1 2" key="1">
    <citation type="submission" date="2009-10" db="EMBL/GenBank/DDBJ databases">
        <authorList>
            <consortium name="Los Alamos National Laboratory (LANL)"/>
            <consortium name="National Microbial Pathogen Data Resource (NMPDR)"/>
            <person name="Saunders E.H."/>
            <person name="Munk A.C."/>
            <person name="Tapia R."/>
            <person name="Green L."/>
            <person name="Rogers Y."/>
            <person name="Detter J.C."/>
            <person name="Bruce D."/>
            <person name="Brettin T.S."/>
            <person name="Colwell R.R."/>
            <person name="Huq A."/>
            <person name="Grim C.J."/>
            <person name="Hasan N.A."/>
            <person name="Bartels D."/>
            <person name="Vonstein V."/>
        </authorList>
    </citation>
    <scope>NUCLEOTIDE SEQUENCE [LARGE SCALE GENOMIC DNA]</scope>
    <source>
        <strain evidence="1 2">CIP 101886</strain>
    </source>
</reference>
<proteinExistence type="predicted"/>
<sequence length="69" mass="7833">MIPVSPVPMPCKLRPRRWIPSEKAILGNVGLVEGMHVWMADTQTDEEVTAWLDQLKEIQALKPERVIIA</sequence>
<keyword evidence="2" id="KW-1185">Reference proteome</keyword>
<evidence type="ECO:0000313" key="2">
    <source>
        <dbReference type="Proteomes" id="UP000003604"/>
    </source>
</evidence>
<comment type="caution">
    <text evidence="1">The sequence shown here is derived from an EMBL/GenBank/DDBJ whole genome shotgun (WGS) entry which is preliminary data.</text>
</comment>
<gene>
    <name evidence="1" type="ORF">VHA_001213</name>
</gene>
<dbReference type="AlphaFoldDB" id="D0I646"/>
<dbReference type="Proteomes" id="UP000003604">
    <property type="component" value="Unassembled WGS sequence"/>
</dbReference>
<organism evidence="1 2">
    <name type="scientific">Grimontia hollisae CIP 101886</name>
    <dbReference type="NCBI Taxonomy" id="675812"/>
    <lineage>
        <taxon>Bacteria</taxon>
        <taxon>Pseudomonadati</taxon>
        <taxon>Pseudomonadota</taxon>
        <taxon>Gammaproteobacteria</taxon>
        <taxon>Vibrionales</taxon>
        <taxon>Vibrionaceae</taxon>
        <taxon>Grimontia</taxon>
    </lineage>
</organism>
<evidence type="ECO:0000313" key="1">
    <source>
        <dbReference type="EMBL" id="EEY73360.1"/>
    </source>
</evidence>
<name>D0I646_GRIHO</name>